<reference evidence="6 7" key="1">
    <citation type="submission" date="2017-08" db="EMBL/GenBank/DDBJ databases">
        <title>Infants hospitalized years apart are colonized by the same room-sourced microbial strains.</title>
        <authorList>
            <person name="Brooks B."/>
            <person name="Olm M.R."/>
            <person name="Firek B.A."/>
            <person name="Baker R."/>
            <person name="Thomas B.C."/>
            <person name="Morowitz M.J."/>
            <person name="Banfield J.F."/>
        </authorList>
    </citation>
    <scope>NUCLEOTIDE SEQUENCE [LARGE SCALE GENOMIC DNA]</scope>
    <source>
        <strain evidence="6">S2_005_003_R2_47</strain>
    </source>
</reference>
<dbReference type="InterPro" id="IPR029510">
    <property type="entry name" value="Ald_DH_CS_GLU"/>
</dbReference>
<dbReference type="InterPro" id="IPR016163">
    <property type="entry name" value="Ald_DH_C"/>
</dbReference>
<dbReference type="Proteomes" id="UP000248597">
    <property type="component" value="Unassembled WGS sequence"/>
</dbReference>
<protein>
    <submittedName>
        <fullName evidence="6">Aldehyde dehydrogenase</fullName>
    </submittedName>
</protein>
<dbReference type="SUPFAM" id="SSF53720">
    <property type="entry name" value="ALDH-like"/>
    <property type="match status" value="1"/>
</dbReference>
<keyword evidence="2 4" id="KW-0560">Oxidoreductase</keyword>
<accession>A0A2W5L7W7</accession>
<name>A0A2W5L7W7_SPHMC</name>
<evidence type="ECO:0000259" key="5">
    <source>
        <dbReference type="Pfam" id="PF00171"/>
    </source>
</evidence>
<dbReference type="FunFam" id="3.40.605.10:FF:000007">
    <property type="entry name" value="NAD/NADP-dependent betaine aldehyde dehydrogenase"/>
    <property type="match status" value="1"/>
</dbReference>
<dbReference type="InterPro" id="IPR015590">
    <property type="entry name" value="Aldehyde_DH_dom"/>
</dbReference>
<dbReference type="AlphaFoldDB" id="A0A2W5L7W7"/>
<dbReference type="Pfam" id="PF00171">
    <property type="entry name" value="Aldedh"/>
    <property type="match status" value="1"/>
</dbReference>
<evidence type="ECO:0000313" key="7">
    <source>
        <dbReference type="Proteomes" id="UP000248597"/>
    </source>
</evidence>
<proteinExistence type="inferred from homology"/>
<dbReference type="PANTHER" id="PTHR11699">
    <property type="entry name" value="ALDEHYDE DEHYDROGENASE-RELATED"/>
    <property type="match status" value="1"/>
</dbReference>
<feature type="active site" evidence="3">
    <location>
        <position position="267"/>
    </location>
</feature>
<dbReference type="InterPro" id="IPR016161">
    <property type="entry name" value="Ald_DH/histidinol_DH"/>
</dbReference>
<evidence type="ECO:0000256" key="3">
    <source>
        <dbReference type="PROSITE-ProRule" id="PRU10007"/>
    </source>
</evidence>
<evidence type="ECO:0000256" key="1">
    <source>
        <dbReference type="ARBA" id="ARBA00009986"/>
    </source>
</evidence>
<comment type="similarity">
    <text evidence="1 4">Belongs to the aldehyde dehydrogenase family.</text>
</comment>
<comment type="caution">
    <text evidence="6">The sequence shown here is derived from an EMBL/GenBank/DDBJ whole genome shotgun (WGS) entry which is preliminary data.</text>
</comment>
<feature type="domain" description="Aldehyde dehydrogenase" evidence="5">
    <location>
        <begin position="34"/>
        <end position="495"/>
    </location>
</feature>
<gene>
    <name evidence="6" type="ORF">DI569_00150</name>
</gene>
<dbReference type="GO" id="GO:0016620">
    <property type="term" value="F:oxidoreductase activity, acting on the aldehyde or oxo group of donors, NAD or NADP as acceptor"/>
    <property type="evidence" value="ECO:0007669"/>
    <property type="project" value="InterPro"/>
</dbReference>
<dbReference type="Gene3D" id="3.40.309.10">
    <property type="entry name" value="Aldehyde Dehydrogenase, Chain A, domain 2"/>
    <property type="match status" value="1"/>
</dbReference>
<dbReference type="InterPro" id="IPR016162">
    <property type="entry name" value="Ald_DH_N"/>
</dbReference>
<sequence length="501" mass="53780">MSPAAFADTAKKARDVTTDVRFPAGRGLYYGGAWQAPQVHKEMEVFSPSSGKKLTTLLEASAADVPLAVASAKQGFAVWRDTPPQERRKILFEMARVVRANARELAMIDAHDCGNPVANLIHDTEGAAGHLEYFGGLVTEMKGHSVPQGPKALSFSVREPYGVVARIAPYNHPLAFCIAKAAAPLAAGNALITKPPQQSPMSGLFAAELFDGLLPPGVFNVLTGGADVGAALVADPDVAVVGLVGSVPTGRAIMRSAADTLKRVMFELGGKNALIALPDSDPDKVAQAMVTGMNYTWCGQSCGSVSRAFVHADIYDAVIARLPAHVAQYRPGDPTDPATTMGCLVDQKALDRVKMYIASAREEGARLICGGEPPADPALADGCYMLPTIFADVTMDMRIAREEIFGPVQSILKWTDEETMLREVNQVEYGLTCAVWTRDVADAHRIISRVEAGFCWINETSRHARGSPFGGYKQSGIGREECLEELISFTQEKNVYINLEN</sequence>
<dbReference type="PROSITE" id="PS00687">
    <property type="entry name" value="ALDEHYDE_DEHYDR_GLU"/>
    <property type="match status" value="1"/>
</dbReference>
<organism evidence="6 7">
    <name type="scientific">Sphingopyxis macrogoltabida</name>
    <name type="common">Sphingomonas macrogoltabidus</name>
    <dbReference type="NCBI Taxonomy" id="33050"/>
    <lineage>
        <taxon>Bacteria</taxon>
        <taxon>Pseudomonadati</taxon>
        <taxon>Pseudomonadota</taxon>
        <taxon>Alphaproteobacteria</taxon>
        <taxon>Sphingomonadales</taxon>
        <taxon>Sphingomonadaceae</taxon>
        <taxon>Sphingopyxis</taxon>
    </lineage>
</organism>
<dbReference type="Gene3D" id="3.40.605.10">
    <property type="entry name" value="Aldehyde Dehydrogenase, Chain A, domain 1"/>
    <property type="match status" value="1"/>
</dbReference>
<evidence type="ECO:0000256" key="2">
    <source>
        <dbReference type="ARBA" id="ARBA00023002"/>
    </source>
</evidence>
<dbReference type="EMBL" id="QFPJ01000001">
    <property type="protein sequence ID" value="PZQ24629.1"/>
    <property type="molecule type" value="Genomic_DNA"/>
</dbReference>
<evidence type="ECO:0000313" key="6">
    <source>
        <dbReference type="EMBL" id="PZQ24629.1"/>
    </source>
</evidence>
<evidence type="ECO:0000256" key="4">
    <source>
        <dbReference type="RuleBase" id="RU003345"/>
    </source>
</evidence>